<dbReference type="OrthoDB" id="9879658at2"/>
<dbReference type="EMBL" id="LN906597">
    <property type="protein sequence ID" value="CUT18033.1"/>
    <property type="molecule type" value="Genomic_DNA"/>
</dbReference>
<reference evidence="3" key="1">
    <citation type="submission" date="2015-11" db="EMBL/GenBank/DDBJ databases">
        <authorList>
            <person name="Seth-Smith H.M.B."/>
        </authorList>
    </citation>
    <scope>NUCLEOTIDE SEQUENCE [LARGE SCALE GENOMIC DNA]</scope>
    <source>
        <strain evidence="3">2013Ark11</strain>
    </source>
</reference>
<evidence type="ECO:0000313" key="3">
    <source>
        <dbReference type="Proteomes" id="UP000198651"/>
    </source>
</evidence>
<gene>
    <name evidence="2" type="ORF">Ark11_1225</name>
</gene>
<proteinExistence type="predicted"/>
<protein>
    <submittedName>
        <fullName evidence="2">Putative membrane protein</fullName>
    </submittedName>
</protein>
<keyword evidence="1" id="KW-0812">Transmembrane</keyword>
<feature type="transmembrane region" description="Helical" evidence="1">
    <location>
        <begin position="59"/>
        <end position="80"/>
    </location>
</feature>
<dbReference type="AlphaFoldDB" id="A0A0S4M337"/>
<keyword evidence="3" id="KW-1185">Reference proteome</keyword>
<evidence type="ECO:0000313" key="2">
    <source>
        <dbReference type="EMBL" id="CUT18033.1"/>
    </source>
</evidence>
<organism evidence="2 3">
    <name type="scientific">Candidatus Ichthyocystis hellenicum</name>
    <dbReference type="NCBI Taxonomy" id="1561003"/>
    <lineage>
        <taxon>Bacteria</taxon>
        <taxon>Pseudomonadati</taxon>
        <taxon>Pseudomonadota</taxon>
        <taxon>Betaproteobacteria</taxon>
        <taxon>Burkholderiales</taxon>
        <taxon>Candidatus Ichthyocystis</taxon>
    </lineage>
</organism>
<name>A0A0S4M337_9BURK</name>
<dbReference type="Proteomes" id="UP000198651">
    <property type="component" value="Chromosome I"/>
</dbReference>
<accession>A0A0S4M337</accession>
<keyword evidence="1" id="KW-0472">Membrane</keyword>
<evidence type="ECO:0000256" key="1">
    <source>
        <dbReference type="SAM" id="Phobius"/>
    </source>
</evidence>
<keyword evidence="1" id="KW-1133">Transmembrane helix</keyword>
<sequence>MINLSMQLYGYLSSLNDSNNDDNLQKTSLKIELTELWNQNVTIANEPKSMQNSVNTSTMAIVISMVVFFTITFTLVSYICKHKPIRKNNDPINFVSYHKIAPDDNLKSIYDIGGPVEKRGISWLLQDI</sequence>
<dbReference type="RefSeq" id="WP_092490580.1">
    <property type="nucleotide sequence ID" value="NZ_LN906597.1"/>
</dbReference>